<dbReference type="AlphaFoldDB" id="A0A2P2PKS8"/>
<proteinExistence type="predicted"/>
<accession>A0A2P2PKS8</accession>
<protein>
    <submittedName>
        <fullName evidence="1">Uncharacterized protein</fullName>
    </submittedName>
</protein>
<name>A0A2P2PKS8_RHIMU</name>
<organism evidence="1">
    <name type="scientific">Rhizophora mucronata</name>
    <name type="common">Asiatic mangrove</name>
    <dbReference type="NCBI Taxonomy" id="61149"/>
    <lineage>
        <taxon>Eukaryota</taxon>
        <taxon>Viridiplantae</taxon>
        <taxon>Streptophyta</taxon>
        <taxon>Embryophyta</taxon>
        <taxon>Tracheophyta</taxon>
        <taxon>Spermatophyta</taxon>
        <taxon>Magnoliopsida</taxon>
        <taxon>eudicotyledons</taxon>
        <taxon>Gunneridae</taxon>
        <taxon>Pentapetalae</taxon>
        <taxon>rosids</taxon>
        <taxon>fabids</taxon>
        <taxon>Malpighiales</taxon>
        <taxon>Rhizophoraceae</taxon>
        <taxon>Rhizophora</taxon>
    </lineage>
</organism>
<dbReference type="EMBL" id="GGEC01074856">
    <property type="protein sequence ID" value="MBX55340.1"/>
    <property type="molecule type" value="Transcribed_RNA"/>
</dbReference>
<evidence type="ECO:0000313" key="1">
    <source>
        <dbReference type="EMBL" id="MBX55340.1"/>
    </source>
</evidence>
<sequence>MSRLIICLDIPPEKEKKKSVQILLNEIAYNLLEVSGV</sequence>
<reference evidence="1" key="1">
    <citation type="submission" date="2018-02" db="EMBL/GenBank/DDBJ databases">
        <title>Rhizophora mucronata_Transcriptome.</title>
        <authorList>
            <person name="Meera S.P."/>
            <person name="Sreeshan A."/>
            <person name="Augustine A."/>
        </authorList>
    </citation>
    <scope>NUCLEOTIDE SEQUENCE</scope>
    <source>
        <tissue evidence="1">Leaf</tissue>
    </source>
</reference>